<name>A0A0F3NN20_9RICK</name>
<protein>
    <recommendedName>
        <fullName evidence="5 6">Small ribosomal subunit protein bS6</fullName>
    </recommendedName>
</protein>
<evidence type="ECO:0000256" key="6">
    <source>
        <dbReference type="HAMAP-Rule" id="MF_00360"/>
    </source>
</evidence>
<dbReference type="InterPro" id="IPR020814">
    <property type="entry name" value="Ribosomal_S6_plastid/chlpt"/>
</dbReference>
<keyword evidence="6" id="KW-0694">RNA-binding</keyword>
<dbReference type="GO" id="GO:0003735">
    <property type="term" value="F:structural constituent of ribosome"/>
    <property type="evidence" value="ECO:0007669"/>
    <property type="project" value="InterPro"/>
</dbReference>
<dbReference type="NCBIfam" id="TIGR00166">
    <property type="entry name" value="S6"/>
    <property type="match status" value="1"/>
</dbReference>
<dbReference type="PATRIC" id="fig|1359163.3.peg.522"/>
<dbReference type="PANTHER" id="PTHR21011:SF1">
    <property type="entry name" value="SMALL RIBOSOMAL SUBUNIT PROTEIN BS6M"/>
    <property type="match status" value="1"/>
</dbReference>
<dbReference type="RefSeq" id="WP_045808932.1">
    <property type="nucleotide sequence ID" value="NZ_LANX01000001.1"/>
</dbReference>
<dbReference type="PANTHER" id="PTHR21011">
    <property type="entry name" value="MITOCHONDRIAL 28S RIBOSOMAL PROTEIN S6"/>
    <property type="match status" value="1"/>
</dbReference>
<keyword evidence="2 6" id="KW-0689">Ribosomal protein</keyword>
<comment type="function">
    <text evidence="4 6">Binds together with bS18 to 16S ribosomal RNA.</text>
</comment>
<dbReference type="CDD" id="cd00473">
    <property type="entry name" value="bS6"/>
    <property type="match status" value="1"/>
</dbReference>
<comment type="similarity">
    <text evidence="1 6">Belongs to the bacterial ribosomal protein bS6 family.</text>
</comment>
<organism evidence="7 8">
    <name type="scientific">Candidatus Neoehrlichia procyonis str. RAC413</name>
    <dbReference type="NCBI Taxonomy" id="1359163"/>
    <lineage>
        <taxon>Bacteria</taxon>
        <taxon>Pseudomonadati</taxon>
        <taxon>Pseudomonadota</taxon>
        <taxon>Alphaproteobacteria</taxon>
        <taxon>Rickettsiales</taxon>
        <taxon>Anaplasmataceae</taxon>
        <taxon>Candidatus Neoehrlichia</taxon>
    </lineage>
</organism>
<dbReference type="GO" id="GO:0006412">
    <property type="term" value="P:translation"/>
    <property type="evidence" value="ECO:0007669"/>
    <property type="project" value="UniProtKB-UniRule"/>
</dbReference>
<dbReference type="InterPro" id="IPR035980">
    <property type="entry name" value="Ribosomal_bS6_sf"/>
</dbReference>
<dbReference type="GO" id="GO:0022627">
    <property type="term" value="C:cytosolic small ribosomal subunit"/>
    <property type="evidence" value="ECO:0007669"/>
    <property type="project" value="TreeGrafter"/>
</dbReference>
<evidence type="ECO:0000313" key="8">
    <source>
        <dbReference type="Proteomes" id="UP000033562"/>
    </source>
</evidence>
<evidence type="ECO:0000256" key="4">
    <source>
        <dbReference type="ARBA" id="ARBA00035104"/>
    </source>
</evidence>
<evidence type="ECO:0000256" key="3">
    <source>
        <dbReference type="ARBA" id="ARBA00023274"/>
    </source>
</evidence>
<dbReference type="OrthoDB" id="9812702at2"/>
<dbReference type="AlphaFoldDB" id="A0A0F3NN20"/>
<keyword evidence="8" id="KW-1185">Reference proteome</keyword>
<dbReference type="HAMAP" id="MF_00360">
    <property type="entry name" value="Ribosomal_bS6"/>
    <property type="match status" value="1"/>
</dbReference>
<evidence type="ECO:0000313" key="7">
    <source>
        <dbReference type="EMBL" id="KJV69156.1"/>
    </source>
</evidence>
<dbReference type="EMBL" id="LANX01000001">
    <property type="protein sequence ID" value="KJV69156.1"/>
    <property type="molecule type" value="Genomic_DNA"/>
</dbReference>
<dbReference type="SUPFAM" id="SSF54995">
    <property type="entry name" value="Ribosomal protein S6"/>
    <property type="match status" value="1"/>
</dbReference>
<gene>
    <name evidence="6 7" type="primary">rpsF</name>
    <name evidence="7" type="ORF">NLO413_0533</name>
</gene>
<dbReference type="GO" id="GO:0070181">
    <property type="term" value="F:small ribosomal subunit rRNA binding"/>
    <property type="evidence" value="ECO:0007669"/>
    <property type="project" value="TreeGrafter"/>
</dbReference>
<accession>A0A0F3NN20</accession>
<comment type="caution">
    <text evidence="7">The sequence shown here is derived from an EMBL/GenBank/DDBJ whole genome shotgun (WGS) entry which is preliminary data.</text>
</comment>
<sequence length="110" mass="12851">MLLYEFTFIAQQGLTQYELEGLIKGLSTLLIKVGAELIKYEYWGLLDFAYSIDKANKGHYCMMYISVNDCNIINEFKRKIRLNEDVIRFLCLRVNKIPKGDSWMVNLGKD</sequence>
<reference evidence="7 8" key="1">
    <citation type="submission" date="2015-02" db="EMBL/GenBank/DDBJ databases">
        <title>Genome Sequencing of Rickettsiales.</title>
        <authorList>
            <person name="Daugherty S.C."/>
            <person name="Su Q."/>
            <person name="Abolude K."/>
            <person name="Beier-Sexton M."/>
            <person name="Carlyon J.A."/>
            <person name="Carter R."/>
            <person name="Day N.P."/>
            <person name="Dumler S.J."/>
            <person name="Dyachenko V."/>
            <person name="Godinez A."/>
            <person name="Kurtti T.J."/>
            <person name="Lichay M."/>
            <person name="Mullins K.E."/>
            <person name="Ott S."/>
            <person name="Pappas-Brown V."/>
            <person name="Paris D.H."/>
            <person name="Patel P."/>
            <person name="Richards A.L."/>
            <person name="Sadzewicz L."/>
            <person name="Sears K."/>
            <person name="Seidman D."/>
            <person name="Sengamalay N."/>
            <person name="Stenos J."/>
            <person name="Tallon L.J."/>
            <person name="Vincent G."/>
            <person name="Fraser C.M."/>
            <person name="Munderloh U."/>
            <person name="Dunning-Hotopp J.C."/>
        </authorList>
    </citation>
    <scope>NUCLEOTIDE SEQUENCE [LARGE SCALE GENOMIC DNA]</scope>
    <source>
        <strain evidence="7 8">RAC413</strain>
    </source>
</reference>
<proteinExistence type="inferred from homology"/>
<evidence type="ECO:0000256" key="5">
    <source>
        <dbReference type="ARBA" id="ARBA00035294"/>
    </source>
</evidence>
<dbReference type="STRING" id="1359163.NLO413_0533"/>
<keyword evidence="6" id="KW-0699">rRNA-binding</keyword>
<dbReference type="Gene3D" id="3.30.70.60">
    <property type="match status" value="1"/>
</dbReference>
<dbReference type="InterPro" id="IPR000529">
    <property type="entry name" value="Ribosomal_bS6"/>
</dbReference>
<keyword evidence="3 6" id="KW-0687">Ribonucleoprotein</keyword>
<dbReference type="InterPro" id="IPR014717">
    <property type="entry name" value="Transl_elong_EF1B/ribsomal_bS6"/>
</dbReference>
<dbReference type="Pfam" id="PF01250">
    <property type="entry name" value="Ribosomal_S6"/>
    <property type="match status" value="1"/>
</dbReference>
<evidence type="ECO:0000256" key="2">
    <source>
        <dbReference type="ARBA" id="ARBA00022980"/>
    </source>
</evidence>
<evidence type="ECO:0000256" key="1">
    <source>
        <dbReference type="ARBA" id="ARBA00009512"/>
    </source>
</evidence>
<dbReference type="Proteomes" id="UP000033562">
    <property type="component" value="Unassembled WGS sequence"/>
</dbReference>